<dbReference type="PRINTS" id="PR00320">
    <property type="entry name" value="GPROTEINBRPT"/>
</dbReference>
<evidence type="ECO:0000256" key="3">
    <source>
        <dbReference type="ARBA" id="ARBA00022737"/>
    </source>
</evidence>
<feature type="repeat" description="WD" evidence="5">
    <location>
        <begin position="563"/>
        <end position="595"/>
    </location>
</feature>
<keyword evidence="2 5" id="KW-0853">WD repeat</keyword>
<dbReference type="Pfam" id="PF08625">
    <property type="entry name" value="Utp13"/>
    <property type="match status" value="1"/>
</dbReference>
<keyword evidence="4" id="KW-0539">Nucleus</keyword>
<dbReference type="PANTHER" id="PTHR19854">
    <property type="entry name" value="TRANSDUCIN BETA-LIKE 3"/>
    <property type="match status" value="1"/>
</dbReference>
<dbReference type="InterPro" id="IPR001680">
    <property type="entry name" value="WD40_rpt"/>
</dbReference>
<dbReference type="GO" id="GO:0034511">
    <property type="term" value="F:U3 snoRNA binding"/>
    <property type="evidence" value="ECO:0007669"/>
    <property type="project" value="TreeGrafter"/>
</dbReference>
<dbReference type="GO" id="GO:0030686">
    <property type="term" value="C:90S preribosome"/>
    <property type="evidence" value="ECO:0007669"/>
    <property type="project" value="TreeGrafter"/>
</dbReference>
<dbReference type="WBParaSite" id="NBR_0001404601-mRNA-1">
    <property type="protein sequence ID" value="NBR_0001404601-mRNA-1"/>
    <property type="gene ID" value="NBR_0001404601"/>
</dbReference>
<dbReference type="STRING" id="27835.A0A158R1M7"/>
<dbReference type="InterPro" id="IPR036322">
    <property type="entry name" value="WD40_repeat_dom_sf"/>
</dbReference>
<dbReference type="InterPro" id="IPR019775">
    <property type="entry name" value="WD40_repeat_CS"/>
</dbReference>
<dbReference type="GO" id="GO:0032040">
    <property type="term" value="C:small-subunit processome"/>
    <property type="evidence" value="ECO:0007669"/>
    <property type="project" value="InterPro"/>
</dbReference>
<feature type="repeat" description="WD" evidence="5">
    <location>
        <begin position="479"/>
        <end position="520"/>
    </location>
</feature>
<gene>
    <name evidence="7" type="ORF">NBR_LOCUS14047</name>
</gene>
<evidence type="ECO:0000259" key="6">
    <source>
        <dbReference type="Pfam" id="PF08625"/>
    </source>
</evidence>
<feature type="repeat" description="WD" evidence="5">
    <location>
        <begin position="324"/>
        <end position="366"/>
    </location>
</feature>
<reference evidence="9" key="1">
    <citation type="submission" date="2016-04" db="UniProtKB">
        <authorList>
            <consortium name="WormBaseParasite"/>
        </authorList>
    </citation>
    <scope>IDENTIFICATION</scope>
</reference>
<feature type="repeat" description="WD" evidence="5">
    <location>
        <begin position="521"/>
        <end position="562"/>
    </location>
</feature>
<evidence type="ECO:0000256" key="2">
    <source>
        <dbReference type="ARBA" id="ARBA00022574"/>
    </source>
</evidence>
<feature type="repeat" description="WD" evidence="5">
    <location>
        <begin position="373"/>
        <end position="408"/>
    </location>
</feature>
<dbReference type="AlphaFoldDB" id="A0A158R1M7"/>
<sequence>MKHGVRSLAIKHCIEAIYTGGIVEWSANGSTLFSTCSNVVKVINLDGTIVVIGDPDEGLRITCICLDKNRSKLAVAYNNQIIREYVLQGETATIARSWKTMHDAPVLCMQFNVDCSLLATGSADHNVKIWDMIQQHCTHTLKGPGVVSSLSFIQNSRIMVGYLEGQVRMFDLVKGATQKLLQEWKTHSSRISGFVEVPGTRRVVVLSRDQTASIVESETREVLKVLPLFEAVEAGVVGHNGNLITVGEEGTIKEWVIDSARLVQEENIFIFSFDDMVLKRQIVGFHDEVYSCALAGKEESCLAVASNSKEIRLYDTQTLNCQLVEGHTESVLCVATAPFNRLLLASCSKDNSIIVWKLTTGEKTSRLVPIARATGHTNSVNAVCFSSSNKRPFLLSVSTDNTIKLWSLADLDHDAVEDGNIDEVEKLSCSSTLVAHSKDVNCVSVSLTDSVCITGGMDKMAKLWHIDSVKMRLGIAGTLSGHRRGVTDARFSPTSLKAATSSGDMTIKIWALEDKTCLQTLSGHSSAVFRILFINHGTQLISADSAGIIKIWTLATSETDASVEAHTDKIWTLTANHDESEYITAGTDGRIVIWKDVSEALRTEEEAKARKHLEEEQTLSNLIEQGRLREALEFALGLARPFCALKVIDQLCDRDELMPALEKLDTQKIQTLLDFVAQWNTNSRTATASQSVLNCLLRLKSPDELLELPNIRSVVESLIPYSRRHMERLNKARQEVSLLNFTWNQMRLN</sequence>
<evidence type="ECO:0000313" key="7">
    <source>
        <dbReference type="EMBL" id="VDL77636.1"/>
    </source>
</evidence>
<dbReference type="InterPro" id="IPR013934">
    <property type="entry name" value="Utp13_C"/>
</dbReference>
<name>A0A158R1M7_NIPBR</name>
<proteinExistence type="predicted"/>
<feature type="domain" description="U3 small nucleolar RNA-associated protein 13 C-terminal" evidence="6">
    <location>
        <begin position="616"/>
        <end position="746"/>
    </location>
</feature>
<evidence type="ECO:0000313" key="8">
    <source>
        <dbReference type="Proteomes" id="UP000271162"/>
    </source>
</evidence>
<dbReference type="InterPro" id="IPR020472">
    <property type="entry name" value="WD40_PAC1"/>
</dbReference>
<feature type="repeat" description="WD" evidence="5">
    <location>
        <begin position="99"/>
        <end position="140"/>
    </location>
</feature>
<dbReference type="PROSITE" id="PS00678">
    <property type="entry name" value="WD_REPEATS_1"/>
    <property type="match status" value="1"/>
</dbReference>
<dbReference type="Pfam" id="PF00400">
    <property type="entry name" value="WD40"/>
    <property type="match status" value="7"/>
</dbReference>
<dbReference type="PANTHER" id="PTHR19854:SF15">
    <property type="entry name" value="TRANSDUCIN BETA-LIKE PROTEIN 3"/>
    <property type="match status" value="1"/>
</dbReference>
<dbReference type="EMBL" id="UYSL01021226">
    <property type="protein sequence ID" value="VDL77636.1"/>
    <property type="molecule type" value="Genomic_DNA"/>
</dbReference>
<dbReference type="PROSITE" id="PS50294">
    <property type="entry name" value="WD_REPEATS_REGION"/>
    <property type="match status" value="7"/>
</dbReference>
<keyword evidence="8" id="KW-1185">Reference proteome</keyword>
<evidence type="ECO:0000256" key="1">
    <source>
        <dbReference type="ARBA" id="ARBA00004604"/>
    </source>
</evidence>
<protein>
    <submittedName>
        <fullName evidence="9">WD_REPEATS_REGION domain-containing protein</fullName>
    </submittedName>
</protein>
<dbReference type="InterPro" id="IPR015943">
    <property type="entry name" value="WD40/YVTN_repeat-like_dom_sf"/>
</dbReference>
<reference evidence="7 8" key="2">
    <citation type="submission" date="2018-11" db="EMBL/GenBank/DDBJ databases">
        <authorList>
            <consortium name="Pathogen Informatics"/>
        </authorList>
    </citation>
    <scope>NUCLEOTIDE SEQUENCE [LARGE SCALE GENOMIC DNA]</scope>
</reference>
<dbReference type="SUPFAM" id="SSF50978">
    <property type="entry name" value="WD40 repeat-like"/>
    <property type="match status" value="2"/>
</dbReference>
<feature type="repeat" description="WD" evidence="5">
    <location>
        <begin position="433"/>
        <end position="468"/>
    </location>
</feature>
<dbReference type="SMART" id="SM00320">
    <property type="entry name" value="WD40"/>
    <property type="match status" value="12"/>
</dbReference>
<dbReference type="OMA" id="PYVQRHF"/>
<accession>A0A158R1M7</accession>
<dbReference type="GO" id="GO:0000480">
    <property type="term" value="P:endonucleolytic cleavage in 5'-ETS of tricistronic rRNA transcript (SSU-rRNA, 5.8S rRNA, LSU-rRNA)"/>
    <property type="evidence" value="ECO:0007669"/>
    <property type="project" value="TreeGrafter"/>
</dbReference>
<evidence type="ECO:0000256" key="4">
    <source>
        <dbReference type="ARBA" id="ARBA00023242"/>
    </source>
</evidence>
<dbReference type="Proteomes" id="UP000271162">
    <property type="component" value="Unassembled WGS sequence"/>
</dbReference>
<dbReference type="Gene3D" id="2.130.10.10">
    <property type="entry name" value="YVTN repeat-like/Quinoprotein amine dehydrogenase"/>
    <property type="match status" value="3"/>
</dbReference>
<dbReference type="GO" id="GO:0000472">
    <property type="term" value="P:endonucleolytic cleavage to generate mature 5'-end of SSU-rRNA from (SSU-rRNA, 5.8S rRNA, LSU-rRNA)"/>
    <property type="evidence" value="ECO:0007669"/>
    <property type="project" value="TreeGrafter"/>
</dbReference>
<keyword evidence="3" id="KW-0677">Repeat</keyword>
<evidence type="ECO:0000313" key="9">
    <source>
        <dbReference type="WBParaSite" id="NBR_0001404601-mRNA-1"/>
    </source>
</evidence>
<dbReference type="CDD" id="cd00200">
    <property type="entry name" value="WD40"/>
    <property type="match status" value="2"/>
</dbReference>
<evidence type="ECO:0000256" key="5">
    <source>
        <dbReference type="PROSITE-ProRule" id="PRU00221"/>
    </source>
</evidence>
<dbReference type="PROSITE" id="PS50082">
    <property type="entry name" value="WD_REPEATS_2"/>
    <property type="match status" value="7"/>
</dbReference>
<organism evidence="9">
    <name type="scientific">Nippostrongylus brasiliensis</name>
    <name type="common">Rat hookworm</name>
    <dbReference type="NCBI Taxonomy" id="27835"/>
    <lineage>
        <taxon>Eukaryota</taxon>
        <taxon>Metazoa</taxon>
        <taxon>Ecdysozoa</taxon>
        <taxon>Nematoda</taxon>
        <taxon>Chromadorea</taxon>
        <taxon>Rhabditida</taxon>
        <taxon>Rhabditina</taxon>
        <taxon>Rhabditomorpha</taxon>
        <taxon>Strongyloidea</taxon>
        <taxon>Heligmosomidae</taxon>
        <taxon>Nippostrongylus</taxon>
    </lineage>
</organism>
<comment type="subcellular location">
    <subcellularLocation>
        <location evidence="1">Nucleus</location>
        <location evidence="1">Nucleolus</location>
    </subcellularLocation>
</comment>